<sequence>MGRTDFSKWASTCTGTFPTTAGPGDGPAVTPYRSHSAFLDSYDPASGTTCEGVTRGPGDTRSGEAAQETSSSEGAAPRQTMTAGAVLAAAAVAA</sequence>
<evidence type="ECO:0000313" key="3">
    <source>
        <dbReference type="Proteomes" id="UP001391051"/>
    </source>
</evidence>
<feature type="compositionally biased region" description="Polar residues" evidence="1">
    <location>
        <begin position="9"/>
        <end position="19"/>
    </location>
</feature>
<feature type="region of interest" description="Disordered" evidence="1">
    <location>
        <begin position="43"/>
        <end position="81"/>
    </location>
</feature>
<evidence type="ECO:0000256" key="1">
    <source>
        <dbReference type="SAM" id="MobiDB-lite"/>
    </source>
</evidence>
<comment type="caution">
    <text evidence="2">The sequence shown here is derived from an EMBL/GenBank/DDBJ whole genome shotgun (WGS) entry which is preliminary data.</text>
</comment>
<keyword evidence="3" id="KW-1185">Reference proteome</keyword>
<gene>
    <name evidence="2" type="ORF">PG986_008792</name>
</gene>
<name>A0ABR1Q744_9PEZI</name>
<accession>A0ABR1Q744</accession>
<dbReference type="RefSeq" id="XP_066697412.1">
    <property type="nucleotide sequence ID" value="XM_066845014.1"/>
</dbReference>
<dbReference type="GeneID" id="92078076"/>
<protein>
    <recommendedName>
        <fullName evidence="4">Excalibur calcium-binding domain-containing protein</fullName>
    </recommendedName>
</protein>
<feature type="region of interest" description="Disordered" evidence="1">
    <location>
        <begin position="1"/>
        <end position="31"/>
    </location>
</feature>
<dbReference type="Proteomes" id="UP001391051">
    <property type="component" value="Unassembled WGS sequence"/>
</dbReference>
<evidence type="ECO:0008006" key="4">
    <source>
        <dbReference type="Google" id="ProtNLM"/>
    </source>
</evidence>
<reference evidence="2 3" key="1">
    <citation type="submission" date="2023-01" db="EMBL/GenBank/DDBJ databases">
        <title>Analysis of 21 Apiospora genomes using comparative genomics revels a genus with tremendous synthesis potential of carbohydrate active enzymes and secondary metabolites.</title>
        <authorList>
            <person name="Sorensen T."/>
        </authorList>
    </citation>
    <scope>NUCLEOTIDE SEQUENCE [LARGE SCALE GENOMIC DNA]</scope>
    <source>
        <strain evidence="2 3">CBS 24483</strain>
    </source>
</reference>
<proteinExistence type="predicted"/>
<evidence type="ECO:0000313" key="2">
    <source>
        <dbReference type="EMBL" id="KAK7947906.1"/>
    </source>
</evidence>
<organism evidence="2 3">
    <name type="scientific">Apiospora aurea</name>
    <dbReference type="NCBI Taxonomy" id="335848"/>
    <lineage>
        <taxon>Eukaryota</taxon>
        <taxon>Fungi</taxon>
        <taxon>Dikarya</taxon>
        <taxon>Ascomycota</taxon>
        <taxon>Pezizomycotina</taxon>
        <taxon>Sordariomycetes</taxon>
        <taxon>Xylariomycetidae</taxon>
        <taxon>Amphisphaeriales</taxon>
        <taxon>Apiosporaceae</taxon>
        <taxon>Apiospora</taxon>
    </lineage>
</organism>
<dbReference type="EMBL" id="JAQQWE010000006">
    <property type="protein sequence ID" value="KAK7947906.1"/>
    <property type="molecule type" value="Genomic_DNA"/>
</dbReference>